<feature type="compositionally biased region" description="Basic and acidic residues" evidence="1">
    <location>
        <begin position="64"/>
        <end position="75"/>
    </location>
</feature>
<reference evidence="2" key="1">
    <citation type="journal article" date="2012" name="PLoS Genet.">
        <title>Comparative analysis of the genomes of two field isolates of the rice blast fungus Magnaporthe oryzae.</title>
        <authorList>
            <person name="Xue M."/>
            <person name="Yang J."/>
            <person name="Li Z."/>
            <person name="Hu S."/>
            <person name="Yao N."/>
            <person name="Dean R.A."/>
            <person name="Zhao W."/>
            <person name="Shen M."/>
            <person name="Zhang H."/>
            <person name="Li C."/>
            <person name="Liu L."/>
            <person name="Cao L."/>
            <person name="Xu X."/>
            <person name="Xing Y."/>
            <person name="Hsiang T."/>
            <person name="Zhang Z."/>
            <person name="Xu J.R."/>
            <person name="Peng Y.L."/>
        </authorList>
    </citation>
    <scope>NUCLEOTIDE SEQUENCE</scope>
    <source>
        <strain evidence="2">Y34</strain>
    </source>
</reference>
<dbReference type="EMBL" id="JH793368">
    <property type="protein sequence ID" value="ELQ42451.1"/>
    <property type="molecule type" value="Genomic_DNA"/>
</dbReference>
<protein>
    <submittedName>
        <fullName evidence="2">Uncharacterized protein</fullName>
    </submittedName>
</protein>
<feature type="compositionally biased region" description="Polar residues" evidence="1">
    <location>
        <begin position="1"/>
        <end position="11"/>
    </location>
</feature>
<accession>A0AA97PPM9</accession>
<dbReference type="Proteomes" id="UP000011086">
    <property type="component" value="Unassembled WGS sequence"/>
</dbReference>
<proteinExistence type="predicted"/>
<gene>
    <name evidence="2" type="ORF">OOU_Y34scaffold00207g16</name>
</gene>
<name>A0AA97PPM9_PYRO3</name>
<sequence>MNINDLNNSGPSSADQTASMSAAAAYAAAQGDAAAARQIASGQWSTKRMQEEFDHAKAGLVHKDFKPTDYPDPLRPRHGFKNPYAGKYPQDAEKQLKEFLNRADAKA</sequence>
<feature type="region of interest" description="Disordered" evidence="1">
    <location>
        <begin position="1"/>
        <end position="22"/>
    </location>
</feature>
<evidence type="ECO:0000313" key="2">
    <source>
        <dbReference type="EMBL" id="ELQ42451.1"/>
    </source>
</evidence>
<evidence type="ECO:0000256" key="1">
    <source>
        <dbReference type="SAM" id="MobiDB-lite"/>
    </source>
</evidence>
<dbReference type="AlphaFoldDB" id="A0AA97PPM9"/>
<feature type="region of interest" description="Disordered" evidence="1">
    <location>
        <begin position="64"/>
        <end position="87"/>
    </location>
</feature>
<feature type="compositionally biased region" description="Low complexity" evidence="1">
    <location>
        <begin position="12"/>
        <end position="22"/>
    </location>
</feature>
<organism evidence="2">
    <name type="scientific">Pyricularia oryzae (strain Y34)</name>
    <name type="common">Rice blast fungus</name>
    <name type="synonym">Magnaporthe oryzae</name>
    <dbReference type="NCBI Taxonomy" id="1143189"/>
    <lineage>
        <taxon>Eukaryota</taxon>
        <taxon>Fungi</taxon>
        <taxon>Dikarya</taxon>
        <taxon>Ascomycota</taxon>
        <taxon>Pezizomycotina</taxon>
        <taxon>Sordariomycetes</taxon>
        <taxon>Sordariomycetidae</taxon>
        <taxon>Magnaporthales</taxon>
        <taxon>Pyriculariaceae</taxon>
        <taxon>Pyricularia</taxon>
    </lineage>
</organism>